<protein>
    <submittedName>
        <fullName evidence="2">Uncharacterized protein</fullName>
    </submittedName>
</protein>
<feature type="region of interest" description="Disordered" evidence="1">
    <location>
        <begin position="1"/>
        <end position="66"/>
    </location>
</feature>
<gene>
    <name evidence="2" type="ORF">T11_17776</name>
</gene>
<keyword evidence="3" id="KW-1185">Reference proteome</keyword>
<accession>A0A0V1F2X0</accession>
<evidence type="ECO:0000256" key="1">
    <source>
        <dbReference type="SAM" id="MobiDB-lite"/>
    </source>
</evidence>
<dbReference type="Proteomes" id="UP000055024">
    <property type="component" value="Unassembled WGS sequence"/>
</dbReference>
<organism evidence="2 3">
    <name type="scientific">Trichinella zimbabwensis</name>
    <dbReference type="NCBI Taxonomy" id="268475"/>
    <lineage>
        <taxon>Eukaryota</taxon>
        <taxon>Metazoa</taxon>
        <taxon>Ecdysozoa</taxon>
        <taxon>Nematoda</taxon>
        <taxon>Enoplea</taxon>
        <taxon>Dorylaimia</taxon>
        <taxon>Trichinellida</taxon>
        <taxon>Trichinellidae</taxon>
        <taxon>Trichinella</taxon>
    </lineage>
</organism>
<evidence type="ECO:0000313" key="2">
    <source>
        <dbReference type="EMBL" id="KRY80486.1"/>
    </source>
</evidence>
<proteinExistence type="predicted"/>
<comment type="caution">
    <text evidence="2">The sequence shown here is derived from an EMBL/GenBank/DDBJ whole genome shotgun (WGS) entry which is preliminary data.</text>
</comment>
<reference evidence="2 3" key="1">
    <citation type="submission" date="2015-01" db="EMBL/GenBank/DDBJ databases">
        <title>Evolution of Trichinella species and genotypes.</title>
        <authorList>
            <person name="Korhonen P.K."/>
            <person name="Edoardo P."/>
            <person name="Giuseppe L.R."/>
            <person name="Gasser R.B."/>
        </authorList>
    </citation>
    <scope>NUCLEOTIDE SEQUENCE [LARGE SCALE GENOMIC DNA]</scope>
    <source>
        <strain evidence="2">ISS1029</strain>
    </source>
</reference>
<dbReference type="AlphaFoldDB" id="A0A0V1F2X0"/>
<evidence type="ECO:0000313" key="3">
    <source>
        <dbReference type="Proteomes" id="UP000055024"/>
    </source>
</evidence>
<sequence>MQGQKPLTGPLKSGAGSHPLTSGEKNAPAKERCWGSPANERGEREHHSRAYHSHAPAPGLSHSLAR</sequence>
<name>A0A0V1F2X0_9BILA</name>
<dbReference type="EMBL" id="JYDP01006741">
    <property type="protein sequence ID" value="KRY80486.1"/>
    <property type="molecule type" value="Genomic_DNA"/>
</dbReference>